<evidence type="ECO:0000313" key="5">
    <source>
        <dbReference type="Proteomes" id="UP000295680"/>
    </source>
</evidence>
<reference evidence="4 5" key="1">
    <citation type="submission" date="2019-03" db="EMBL/GenBank/DDBJ databases">
        <title>Genomic Encyclopedia of Type Strains, Phase IV (KMG-IV): sequencing the most valuable type-strain genomes for metagenomic binning, comparative biology and taxonomic classification.</title>
        <authorList>
            <person name="Goeker M."/>
        </authorList>
    </citation>
    <scope>NUCLEOTIDE SEQUENCE [LARGE SCALE GENOMIC DNA]</scope>
    <source>
        <strain evidence="4 5">DSM 45934</strain>
    </source>
</reference>
<accession>A0A4R2ITW6</accession>
<dbReference type="Pfam" id="PF03861">
    <property type="entry name" value="ANTAR"/>
    <property type="match status" value="1"/>
</dbReference>
<evidence type="ECO:0000313" key="4">
    <source>
        <dbReference type="EMBL" id="TCO48983.1"/>
    </source>
</evidence>
<dbReference type="EMBL" id="SLWS01000015">
    <property type="protein sequence ID" value="TCO48983.1"/>
    <property type="molecule type" value="Genomic_DNA"/>
</dbReference>
<dbReference type="Gene3D" id="3.30.450.40">
    <property type="match status" value="1"/>
</dbReference>
<dbReference type="SMART" id="SM01012">
    <property type="entry name" value="ANTAR"/>
    <property type="match status" value="1"/>
</dbReference>
<proteinExistence type="predicted"/>
<feature type="domain" description="ANTAR" evidence="3">
    <location>
        <begin position="143"/>
        <end position="228"/>
    </location>
</feature>
<dbReference type="SUPFAM" id="SSF55781">
    <property type="entry name" value="GAF domain-like"/>
    <property type="match status" value="1"/>
</dbReference>
<keyword evidence="2" id="KW-0804">Transcription</keyword>
<dbReference type="InterPro" id="IPR029016">
    <property type="entry name" value="GAF-like_dom_sf"/>
</dbReference>
<keyword evidence="5" id="KW-1185">Reference proteome</keyword>
<dbReference type="GO" id="GO:0003723">
    <property type="term" value="F:RNA binding"/>
    <property type="evidence" value="ECO:0007669"/>
    <property type="project" value="InterPro"/>
</dbReference>
<name>A0A4R2ITW6_9PSEU</name>
<comment type="caution">
    <text evidence="4">The sequence shown here is derived from an EMBL/GenBank/DDBJ whole genome shotgun (WGS) entry which is preliminary data.</text>
</comment>
<dbReference type="AlphaFoldDB" id="A0A4R2ITW6"/>
<gene>
    <name evidence="4" type="ORF">EV192_115204</name>
</gene>
<evidence type="ECO:0000259" key="3">
    <source>
        <dbReference type="SMART" id="SM01012"/>
    </source>
</evidence>
<protein>
    <submittedName>
        <fullName evidence="4">ANTAR domain-containing protein</fullName>
    </submittedName>
</protein>
<organism evidence="4 5">
    <name type="scientific">Actinocrispum wychmicini</name>
    <dbReference type="NCBI Taxonomy" id="1213861"/>
    <lineage>
        <taxon>Bacteria</taxon>
        <taxon>Bacillati</taxon>
        <taxon>Actinomycetota</taxon>
        <taxon>Actinomycetes</taxon>
        <taxon>Pseudonocardiales</taxon>
        <taxon>Pseudonocardiaceae</taxon>
        <taxon>Actinocrispum</taxon>
    </lineage>
</organism>
<keyword evidence="1" id="KW-0805">Transcription regulation</keyword>
<sequence length="241" mass="25429">MSDDRLVRVLAYLADLAAANHTVVSSGTACEACVALLDVDGAGLSLMNGSGQGETQYATNKISALIEDTQFTMGEGPGVDAFRSAMPVLVSDLDSGSGRRRWPMFTAVAVTAGVRAVFAFPLRSGAIRLGTLAAHRSTPGPLTSGQVADALVVADLILSQLLGELRPTHHPPGGRPTDGFPLSRTEVHQAAGMISAQLGVPMEEAMMRLRAYAFAHERTIADVARDVVTRRLRLNPEPDPT</sequence>
<dbReference type="InterPro" id="IPR005561">
    <property type="entry name" value="ANTAR"/>
</dbReference>
<evidence type="ECO:0000256" key="1">
    <source>
        <dbReference type="ARBA" id="ARBA00023015"/>
    </source>
</evidence>
<dbReference type="Proteomes" id="UP000295680">
    <property type="component" value="Unassembled WGS sequence"/>
</dbReference>
<evidence type="ECO:0000256" key="2">
    <source>
        <dbReference type="ARBA" id="ARBA00023163"/>
    </source>
</evidence>
<dbReference type="Pfam" id="PF01590">
    <property type="entry name" value="GAF"/>
    <property type="match status" value="1"/>
</dbReference>
<dbReference type="InterPro" id="IPR036388">
    <property type="entry name" value="WH-like_DNA-bd_sf"/>
</dbReference>
<dbReference type="OrthoDB" id="7466251at2"/>
<dbReference type="InterPro" id="IPR003018">
    <property type="entry name" value="GAF"/>
</dbReference>
<dbReference type="RefSeq" id="WP_132125325.1">
    <property type="nucleotide sequence ID" value="NZ_SLWS01000015.1"/>
</dbReference>
<dbReference type="Gene3D" id="1.10.10.10">
    <property type="entry name" value="Winged helix-like DNA-binding domain superfamily/Winged helix DNA-binding domain"/>
    <property type="match status" value="1"/>
</dbReference>
<dbReference type="PROSITE" id="PS51257">
    <property type="entry name" value="PROKAR_LIPOPROTEIN"/>
    <property type="match status" value="1"/>
</dbReference>